<dbReference type="AlphaFoldDB" id="A0A377HIA7"/>
<protein>
    <submittedName>
        <fullName evidence="2">Glutaredoxin-like protein, YruB-family</fullName>
    </submittedName>
</protein>
<dbReference type="RefSeq" id="WP_029336165.1">
    <property type="nucleotide sequence ID" value="NZ_UGGP01000002.1"/>
</dbReference>
<dbReference type="Proteomes" id="UP000254060">
    <property type="component" value="Unassembled WGS sequence"/>
</dbReference>
<dbReference type="PROSITE" id="PS51354">
    <property type="entry name" value="GLUTAREDOXIN_2"/>
    <property type="match status" value="1"/>
</dbReference>
<organism evidence="2 3">
    <name type="scientific">Exiguobacterium aurantiacum</name>
    <dbReference type="NCBI Taxonomy" id="33987"/>
    <lineage>
        <taxon>Bacteria</taxon>
        <taxon>Bacillati</taxon>
        <taxon>Bacillota</taxon>
        <taxon>Bacilli</taxon>
        <taxon>Bacillales</taxon>
        <taxon>Bacillales Family XII. Incertae Sedis</taxon>
        <taxon>Exiguobacterium</taxon>
    </lineage>
</organism>
<dbReference type="Pfam" id="PF00462">
    <property type="entry name" value="Glutaredoxin"/>
    <property type="match status" value="1"/>
</dbReference>
<evidence type="ECO:0000259" key="1">
    <source>
        <dbReference type="Pfam" id="PF00462"/>
    </source>
</evidence>
<accession>A0A377HIA7</accession>
<proteinExistence type="predicted"/>
<feature type="domain" description="Glutaredoxin" evidence="1">
    <location>
        <begin position="8"/>
        <end position="57"/>
    </location>
</feature>
<evidence type="ECO:0000313" key="3">
    <source>
        <dbReference type="Proteomes" id="UP000254060"/>
    </source>
</evidence>
<dbReference type="OrthoDB" id="9795531at2"/>
<gene>
    <name evidence="2" type="ORF">NCTC13163_03147</name>
</gene>
<reference evidence="2 3" key="1">
    <citation type="submission" date="2018-06" db="EMBL/GenBank/DDBJ databases">
        <authorList>
            <consortium name="Pathogen Informatics"/>
            <person name="Doyle S."/>
        </authorList>
    </citation>
    <scope>NUCLEOTIDE SEQUENCE [LARGE SCALE GENOMIC DNA]</scope>
    <source>
        <strain evidence="2 3">NCTC13163</strain>
    </source>
</reference>
<sequence>MDRDLQLELYTRPTCSDCQDAKKYLKTISVSYVNKDVGVNLDLEQEMVAISGNRIVPLFVFYKKGMLRKRRVVKYFVGFENNKEEILTLLR</sequence>
<dbReference type="InterPro" id="IPR036249">
    <property type="entry name" value="Thioredoxin-like_sf"/>
</dbReference>
<dbReference type="EMBL" id="UGGP01000002">
    <property type="protein sequence ID" value="STO53166.1"/>
    <property type="molecule type" value="Genomic_DNA"/>
</dbReference>
<dbReference type="InterPro" id="IPR002109">
    <property type="entry name" value="Glutaredoxin"/>
</dbReference>
<dbReference type="SUPFAM" id="SSF52833">
    <property type="entry name" value="Thioredoxin-like"/>
    <property type="match status" value="1"/>
</dbReference>
<evidence type="ECO:0000313" key="2">
    <source>
        <dbReference type="EMBL" id="STO53166.1"/>
    </source>
</evidence>
<dbReference type="STRING" id="1397694.GCA_000702585_03126"/>
<name>A0A377HIA7_9BACL</name>
<dbReference type="Gene3D" id="3.40.30.10">
    <property type="entry name" value="Glutaredoxin"/>
    <property type="match status" value="1"/>
</dbReference>